<keyword evidence="3" id="KW-1185">Reference proteome</keyword>
<evidence type="ECO:0000313" key="3">
    <source>
        <dbReference type="Proteomes" id="UP000585363"/>
    </source>
</evidence>
<dbReference type="Proteomes" id="UP000585363">
    <property type="component" value="Unassembled WGS sequence"/>
</dbReference>
<dbReference type="AlphaFoldDB" id="A0A848MKL4"/>
<evidence type="ECO:0000256" key="1">
    <source>
        <dbReference type="SAM" id="SignalP"/>
    </source>
</evidence>
<feature type="chain" id="PRO_5032516150" description="DUF2846 domain-containing protein" evidence="1">
    <location>
        <begin position="18"/>
        <end position="126"/>
    </location>
</feature>
<keyword evidence="1" id="KW-0732">Signal</keyword>
<feature type="signal peptide" evidence="1">
    <location>
        <begin position="1"/>
        <end position="17"/>
    </location>
</feature>
<reference evidence="2 3" key="2">
    <citation type="submission" date="2020-06" db="EMBL/GenBank/DDBJ databases">
        <title>Polyphasic characterization of a Rahnella strain isolated from tree sap.</title>
        <authorList>
            <person name="Kim I.S."/>
        </authorList>
    </citation>
    <scope>NUCLEOTIDE SEQUENCE [LARGE SCALE GENOMIC DNA]</scope>
    <source>
        <strain evidence="2 3">SAP-1</strain>
    </source>
</reference>
<comment type="caution">
    <text evidence="2">The sequence shown here is derived from an EMBL/GenBank/DDBJ whole genome shotgun (WGS) entry which is preliminary data.</text>
</comment>
<sequence>MLAVALVLAACSSGPYAPSQQILQAYTVNKPGTTKIRVHRLPQLSGSLLDESCPLIVYIDNKEAAGLQKNQYADLYVPNGIHSLKVKFSCAITPMDKALTINLEGTAQSYETALNTTERYSLTRVK</sequence>
<gene>
    <name evidence="2" type="ORF">GW590_18625</name>
</gene>
<proteinExistence type="predicted"/>
<protein>
    <recommendedName>
        <fullName evidence="4">DUF2846 domain-containing protein</fullName>
    </recommendedName>
</protein>
<dbReference type="EMBL" id="JAADJU010000010">
    <property type="protein sequence ID" value="NMP28877.1"/>
    <property type="molecule type" value="Genomic_DNA"/>
</dbReference>
<evidence type="ECO:0008006" key="4">
    <source>
        <dbReference type="Google" id="ProtNLM"/>
    </source>
</evidence>
<reference evidence="2 3" key="1">
    <citation type="submission" date="2020-01" db="EMBL/GenBank/DDBJ databases">
        <authorList>
            <person name="Lee S.D."/>
        </authorList>
    </citation>
    <scope>NUCLEOTIDE SEQUENCE [LARGE SCALE GENOMIC DNA]</scope>
    <source>
        <strain evidence="2 3">SAP-1</strain>
    </source>
</reference>
<accession>A0A848MKL4</accession>
<organism evidence="2 3">
    <name type="scientific">Rouxiella aceris</name>
    <dbReference type="NCBI Taxonomy" id="2703884"/>
    <lineage>
        <taxon>Bacteria</taxon>
        <taxon>Pseudomonadati</taxon>
        <taxon>Pseudomonadota</taxon>
        <taxon>Gammaproteobacteria</taxon>
        <taxon>Enterobacterales</taxon>
        <taxon>Yersiniaceae</taxon>
        <taxon>Rouxiella</taxon>
    </lineage>
</organism>
<name>A0A848MKL4_9GAMM</name>
<dbReference type="RefSeq" id="WP_169404587.1">
    <property type="nucleotide sequence ID" value="NZ_JARLJP010000101.1"/>
</dbReference>
<evidence type="ECO:0000313" key="2">
    <source>
        <dbReference type="EMBL" id="NMP28877.1"/>
    </source>
</evidence>